<evidence type="ECO:0000256" key="2">
    <source>
        <dbReference type="SAM" id="SignalP"/>
    </source>
</evidence>
<dbReference type="Gene3D" id="2.40.40.10">
    <property type="entry name" value="RlpA-like domain"/>
    <property type="match status" value="1"/>
</dbReference>
<dbReference type="GO" id="GO:0050832">
    <property type="term" value="P:defense response to fungus"/>
    <property type="evidence" value="ECO:0007669"/>
    <property type="project" value="InterPro"/>
</dbReference>
<accession>Q2SG15</accession>
<dbReference type="CDD" id="cd22272">
    <property type="entry name" value="DPBB_EXLX1-like"/>
    <property type="match status" value="1"/>
</dbReference>
<dbReference type="Gene3D" id="2.60.40.760">
    <property type="entry name" value="Expansin, cellulose-binding-like domain"/>
    <property type="match status" value="1"/>
</dbReference>
<name>Q2SG15_HAHCH</name>
<dbReference type="OrthoDB" id="5499927at2"/>
<dbReference type="InterPro" id="IPR049818">
    <property type="entry name" value="Expansin_EXLX1-like"/>
</dbReference>
<dbReference type="PANTHER" id="PTHR31836">
    <property type="match status" value="1"/>
</dbReference>
<dbReference type="eggNOG" id="COG4305">
    <property type="taxonomic scope" value="Bacteria"/>
</dbReference>
<dbReference type="HOGENOM" id="CLU_026963_2_0_6"/>
<reference evidence="4 5" key="1">
    <citation type="journal article" date="2005" name="Nucleic Acids Res.">
        <title>Genomic blueprint of Hahella chejuensis, a marine microbe producing an algicidal agent.</title>
        <authorList>
            <person name="Jeong H."/>
            <person name="Yim J.H."/>
            <person name="Lee C."/>
            <person name="Choi S.-H."/>
            <person name="Park Y.K."/>
            <person name="Yoon S.H."/>
            <person name="Hur C.-G."/>
            <person name="Kang H.-Y."/>
            <person name="Kim D."/>
            <person name="Lee H.H."/>
            <person name="Park K.H."/>
            <person name="Park S.-H."/>
            <person name="Park H.-S."/>
            <person name="Lee H.K."/>
            <person name="Oh T.K."/>
            <person name="Kim J.F."/>
        </authorList>
    </citation>
    <scope>NUCLEOTIDE SEQUENCE [LARGE SCALE GENOMIC DNA]</scope>
    <source>
        <strain evidence="4 5">KCTC 2396</strain>
    </source>
</reference>
<feature type="signal peptide" evidence="2">
    <location>
        <begin position="1"/>
        <end position="23"/>
    </location>
</feature>
<dbReference type="InterPro" id="IPR036908">
    <property type="entry name" value="RlpA-like_sf"/>
</dbReference>
<dbReference type="STRING" id="349521.HCH_03669"/>
<dbReference type="InterPro" id="IPR007112">
    <property type="entry name" value="Expansin/allergen_DPBB_dom"/>
</dbReference>
<dbReference type="InterPro" id="IPR001153">
    <property type="entry name" value="Barwin_dom"/>
</dbReference>
<evidence type="ECO:0000313" key="4">
    <source>
        <dbReference type="EMBL" id="ABC30409.1"/>
    </source>
</evidence>
<feature type="domain" description="Expansin-like EG45" evidence="3">
    <location>
        <begin position="49"/>
        <end position="138"/>
    </location>
</feature>
<dbReference type="RefSeq" id="WP_011397477.1">
    <property type="nucleotide sequence ID" value="NC_007645.1"/>
</dbReference>
<dbReference type="PROSITE" id="PS50842">
    <property type="entry name" value="EXPANSIN_EG45"/>
    <property type="match status" value="1"/>
</dbReference>
<dbReference type="PANTHER" id="PTHR31836:SF21">
    <property type="entry name" value="EXPANSIN-LIKE PROTEIN 7"/>
    <property type="match status" value="1"/>
</dbReference>
<dbReference type="EMBL" id="CP000155">
    <property type="protein sequence ID" value="ABC30409.1"/>
    <property type="molecule type" value="Genomic_DNA"/>
</dbReference>
<dbReference type="InterPro" id="IPR036749">
    <property type="entry name" value="Expansin_CBD_sf"/>
</dbReference>
<dbReference type="AlphaFoldDB" id="Q2SG15"/>
<dbReference type="NCBIfam" id="NF041144">
    <property type="entry name" value="expansin_EXLX1"/>
    <property type="match status" value="1"/>
</dbReference>
<sequence length="243" mass="26412">MSKLTFLIIGSILLLLCVRASYAENRVSATHTSAALHEGEGTYYFYNGGGHCSVPVPAMFTAAMNQTDYNGSQACGGCVKVTNRNNGKSVVARVDDSCPGCNPGDVDLTDAAFAQISPLEAGRIPISWDYVPCDYPSVLLYFMEGSSQWWTAVQVREQRYPVSSLAYRESGSTGSYQEIAREDYNYFVERSGMGTGPFDFRITDIYGHVLEAGNITLQSGVPINTQQQFPSMGTSGVINQADK</sequence>
<keyword evidence="5" id="KW-1185">Reference proteome</keyword>
<evidence type="ECO:0000313" key="5">
    <source>
        <dbReference type="Proteomes" id="UP000000238"/>
    </source>
</evidence>
<dbReference type="SUPFAM" id="SSF50685">
    <property type="entry name" value="Barwin-like endoglucanases"/>
    <property type="match status" value="1"/>
</dbReference>
<dbReference type="KEGG" id="hch:HCH_03669"/>
<keyword evidence="1 2" id="KW-0732">Signal</keyword>
<dbReference type="GO" id="GO:0042742">
    <property type="term" value="P:defense response to bacterium"/>
    <property type="evidence" value="ECO:0007669"/>
    <property type="project" value="InterPro"/>
</dbReference>
<organism evidence="4 5">
    <name type="scientific">Hahella chejuensis (strain KCTC 2396)</name>
    <dbReference type="NCBI Taxonomy" id="349521"/>
    <lineage>
        <taxon>Bacteria</taxon>
        <taxon>Pseudomonadati</taxon>
        <taxon>Pseudomonadota</taxon>
        <taxon>Gammaproteobacteria</taxon>
        <taxon>Oceanospirillales</taxon>
        <taxon>Hahellaceae</taxon>
        <taxon>Hahella</taxon>
    </lineage>
</organism>
<dbReference type="CAZy" id="CBM63">
    <property type="family name" value="Carbohydrate-Binding Module Family 63"/>
</dbReference>
<gene>
    <name evidence="4" type="ordered locus">HCH_03669</name>
</gene>
<evidence type="ECO:0000259" key="3">
    <source>
        <dbReference type="PROSITE" id="PS50842"/>
    </source>
</evidence>
<evidence type="ECO:0000256" key="1">
    <source>
        <dbReference type="ARBA" id="ARBA00022729"/>
    </source>
</evidence>
<dbReference type="Pfam" id="PF00967">
    <property type="entry name" value="Barwin"/>
    <property type="match status" value="1"/>
</dbReference>
<proteinExistence type="predicted"/>
<feature type="chain" id="PRO_5004215038" evidence="2">
    <location>
        <begin position="24"/>
        <end position="243"/>
    </location>
</feature>
<protein>
    <submittedName>
        <fullName evidence="4">Endoglucanase C-terminal domain/subunit and related protein</fullName>
    </submittedName>
</protein>
<dbReference type="Proteomes" id="UP000000238">
    <property type="component" value="Chromosome"/>
</dbReference>
<dbReference type="SUPFAM" id="SSF49590">
    <property type="entry name" value="PHL pollen allergen"/>
    <property type="match status" value="1"/>
</dbReference>
<dbReference type="InterPro" id="IPR051477">
    <property type="entry name" value="Expansin_CellWall"/>
</dbReference>